<organism evidence="1 2">
    <name type="scientific">Candidatus Magnetobacterium bavaricum</name>
    <dbReference type="NCBI Taxonomy" id="29290"/>
    <lineage>
        <taxon>Bacteria</taxon>
        <taxon>Pseudomonadati</taxon>
        <taxon>Nitrospirota</taxon>
        <taxon>Thermodesulfovibrionia</taxon>
        <taxon>Thermodesulfovibrionales</taxon>
        <taxon>Candidatus Magnetobacteriaceae</taxon>
        <taxon>Candidatus Magnetobacterium</taxon>
    </lineage>
</organism>
<dbReference type="AlphaFoldDB" id="A0A0F3GQY7"/>
<proteinExistence type="predicted"/>
<sequence>MQRLSVEPDKRYNLYYSFGSYYTTFRLYDRAQDAIVTEINNARHTIIVSMFDIGYLTGVSSGDNH</sequence>
<evidence type="ECO:0000313" key="1">
    <source>
        <dbReference type="EMBL" id="KJU83113.1"/>
    </source>
</evidence>
<dbReference type="EMBL" id="LACI01002033">
    <property type="protein sequence ID" value="KJU83113.1"/>
    <property type="molecule type" value="Genomic_DNA"/>
</dbReference>
<accession>A0A0F3GQY7</accession>
<name>A0A0F3GQY7_9BACT</name>
<reference evidence="1 2" key="1">
    <citation type="submission" date="2015-02" db="EMBL/GenBank/DDBJ databases">
        <title>Single-cell genomics of uncultivated deep-branching MTB reveals a conserved set of magnetosome genes.</title>
        <authorList>
            <person name="Kolinko S."/>
            <person name="Richter M."/>
            <person name="Glockner F.O."/>
            <person name="Brachmann A."/>
            <person name="Schuler D."/>
        </authorList>
    </citation>
    <scope>NUCLEOTIDE SEQUENCE [LARGE SCALE GENOMIC DNA]</scope>
    <source>
        <strain evidence="1">TM-1</strain>
    </source>
</reference>
<dbReference type="Proteomes" id="UP000033423">
    <property type="component" value="Unassembled WGS sequence"/>
</dbReference>
<feature type="non-terminal residue" evidence="1">
    <location>
        <position position="65"/>
    </location>
</feature>
<gene>
    <name evidence="1" type="ORF">MBAV_004693</name>
</gene>
<protein>
    <submittedName>
        <fullName evidence="1">Uncharacterized protein</fullName>
    </submittedName>
</protein>
<comment type="caution">
    <text evidence="1">The sequence shown here is derived from an EMBL/GenBank/DDBJ whole genome shotgun (WGS) entry which is preliminary data.</text>
</comment>
<evidence type="ECO:0000313" key="2">
    <source>
        <dbReference type="Proteomes" id="UP000033423"/>
    </source>
</evidence>
<keyword evidence="2" id="KW-1185">Reference proteome</keyword>